<sequence>MKDWILRYAEQSGEDESEEEEDRGKPRNPELNEKL</sequence>
<reference evidence="2" key="1">
    <citation type="submission" date="2014-11" db="EMBL/GenBank/DDBJ databases">
        <authorList>
            <person name="Amaro Gonzalez C."/>
        </authorList>
    </citation>
    <scope>NUCLEOTIDE SEQUENCE</scope>
</reference>
<evidence type="ECO:0000256" key="1">
    <source>
        <dbReference type="SAM" id="MobiDB-lite"/>
    </source>
</evidence>
<organism evidence="2">
    <name type="scientific">Anguilla anguilla</name>
    <name type="common">European freshwater eel</name>
    <name type="synonym">Muraena anguilla</name>
    <dbReference type="NCBI Taxonomy" id="7936"/>
    <lineage>
        <taxon>Eukaryota</taxon>
        <taxon>Metazoa</taxon>
        <taxon>Chordata</taxon>
        <taxon>Craniata</taxon>
        <taxon>Vertebrata</taxon>
        <taxon>Euteleostomi</taxon>
        <taxon>Actinopterygii</taxon>
        <taxon>Neopterygii</taxon>
        <taxon>Teleostei</taxon>
        <taxon>Anguilliformes</taxon>
        <taxon>Anguillidae</taxon>
        <taxon>Anguilla</taxon>
    </lineage>
</organism>
<name>A0A0E9T7X7_ANGAN</name>
<dbReference type="AlphaFoldDB" id="A0A0E9T7X7"/>
<feature type="region of interest" description="Disordered" evidence="1">
    <location>
        <begin position="1"/>
        <end position="35"/>
    </location>
</feature>
<protein>
    <submittedName>
        <fullName evidence="2">Uncharacterized protein</fullName>
    </submittedName>
</protein>
<feature type="compositionally biased region" description="Basic and acidic residues" evidence="1">
    <location>
        <begin position="22"/>
        <end position="35"/>
    </location>
</feature>
<dbReference type="EMBL" id="GBXM01059602">
    <property type="protein sequence ID" value="JAH48975.1"/>
    <property type="molecule type" value="Transcribed_RNA"/>
</dbReference>
<feature type="compositionally biased region" description="Acidic residues" evidence="1">
    <location>
        <begin position="12"/>
        <end position="21"/>
    </location>
</feature>
<accession>A0A0E9T7X7</accession>
<reference evidence="2" key="2">
    <citation type="journal article" date="2015" name="Fish Shellfish Immunol.">
        <title>Early steps in the European eel (Anguilla anguilla)-Vibrio vulnificus interaction in the gills: Role of the RtxA13 toxin.</title>
        <authorList>
            <person name="Callol A."/>
            <person name="Pajuelo D."/>
            <person name="Ebbesson L."/>
            <person name="Teles M."/>
            <person name="MacKenzie S."/>
            <person name="Amaro C."/>
        </authorList>
    </citation>
    <scope>NUCLEOTIDE SEQUENCE</scope>
</reference>
<evidence type="ECO:0000313" key="2">
    <source>
        <dbReference type="EMBL" id="JAH48975.1"/>
    </source>
</evidence>
<proteinExistence type="predicted"/>